<keyword evidence="2" id="KW-1185">Reference proteome</keyword>
<protein>
    <submittedName>
        <fullName evidence="1">Uncharacterized protein</fullName>
    </submittedName>
</protein>
<dbReference type="EMBL" id="PGOL01004419">
    <property type="protein sequence ID" value="PKI37388.1"/>
    <property type="molecule type" value="Genomic_DNA"/>
</dbReference>
<proteinExistence type="predicted"/>
<sequence length="134" mass="15743">MEVGYIIETQVVDHLGEDVSNDQLNTYELWSTDDMKIRCYMLASMNNELQKQHENMKSAHEILKNLGELYGENSRTTRYEITKELFHARMQEGTDVGAHVQRMIRLIQQLEKLEFRMDRGLYADLVIQSLPDSF</sequence>
<gene>
    <name evidence="1" type="ORF">CRG98_042227</name>
</gene>
<accession>A0A2I0I0B2</accession>
<evidence type="ECO:0000313" key="2">
    <source>
        <dbReference type="Proteomes" id="UP000233551"/>
    </source>
</evidence>
<dbReference type="Pfam" id="PF14223">
    <property type="entry name" value="Retrotran_gag_2"/>
    <property type="match status" value="1"/>
</dbReference>
<comment type="caution">
    <text evidence="1">The sequence shown here is derived from an EMBL/GenBank/DDBJ whole genome shotgun (WGS) entry which is preliminary data.</text>
</comment>
<reference evidence="1 2" key="1">
    <citation type="submission" date="2017-11" db="EMBL/GenBank/DDBJ databases">
        <title>De-novo sequencing of pomegranate (Punica granatum L.) genome.</title>
        <authorList>
            <person name="Akparov Z."/>
            <person name="Amiraslanov A."/>
            <person name="Hajiyeva S."/>
            <person name="Abbasov M."/>
            <person name="Kaur K."/>
            <person name="Hamwieh A."/>
            <person name="Solovyev V."/>
            <person name="Salamov A."/>
            <person name="Braich B."/>
            <person name="Kosarev P."/>
            <person name="Mahmoud A."/>
            <person name="Hajiyev E."/>
            <person name="Babayeva S."/>
            <person name="Izzatullayeva V."/>
            <person name="Mammadov A."/>
            <person name="Mammadov A."/>
            <person name="Sharifova S."/>
            <person name="Ojaghi J."/>
            <person name="Eynullazada K."/>
            <person name="Bayramov B."/>
            <person name="Abdulazimova A."/>
            <person name="Shahmuradov I."/>
        </authorList>
    </citation>
    <scope>NUCLEOTIDE SEQUENCE [LARGE SCALE GENOMIC DNA]</scope>
    <source>
        <strain evidence="2">cv. AG2017</strain>
        <tissue evidence="1">Leaf</tissue>
    </source>
</reference>
<organism evidence="1 2">
    <name type="scientific">Punica granatum</name>
    <name type="common">Pomegranate</name>
    <dbReference type="NCBI Taxonomy" id="22663"/>
    <lineage>
        <taxon>Eukaryota</taxon>
        <taxon>Viridiplantae</taxon>
        <taxon>Streptophyta</taxon>
        <taxon>Embryophyta</taxon>
        <taxon>Tracheophyta</taxon>
        <taxon>Spermatophyta</taxon>
        <taxon>Magnoliopsida</taxon>
        <taxon>eudicotyledons</taxon>
        <taxon>Gunneridae</taxon>
        <taxon>Pentapetalae</taxon>
        <taxon>rosids</taxon>
        <taxon>malvids</taxon>
        <taxon>Myrtales</taxon>
        <taxon>Lythraceae</taxon>
        <taxon>Punica</taxon>
    </lineage>
</organism>
<dbReference type="Proteomes" id="UP000233551">
    <property type="component" value="Unassembled WGS sequence"/>
</dbReference>
<name>A0A2I0I0B2_PUNGR</name>
<dbReference type="AlphaFoldDB" id="A0A2I0I0B2"/>
<evidence type="ECO:0000313" key="1">
    <source>
        <dbReference type="EMBL" id="PKI37388.1"/>
    </source>
</evidence>